<dbReference type="OrthoDB" id="5419498at2"/>
<accession>K0N6E0</accession>
<reference evidence="3 4" key="1">
    <citation type="journal article" date="2013" name="Environ. Microbiol.">
        <title>Complete genome, catabolic sub-proteomes and key-metabolites of Desulfobacula toluolica Tol2, a marine, aromatic compound-degrading, sulfate-reducing bacterium.</title>
        <authorList>
            <person name="Wohlbrand L."/>
            <person name="Jacob J.H."/>
            <person name="Kube M."/>
            <person name="Mussmann M."/>
            <person name="Jarling R."/>
            <person name="Beck A."/>
            <person name="Amann R."/>
            <person name="Wilkes H."/>
            <person name="Reinhardt R."/>
            <person name="Rabus R."/>
        </authorList>
    </citation>
    <scope>NUCLEOTIDE SEQUENCE [LARGE SCALE GENOMIC DNA]</scope>
    <source>
        <strain evidence="4">DSM 7467 / Tol2</strain>
    </source>
</reference>
<feature type="transmembrane region" description="Helical" evidence="2">
    <location>
        <begin position="20"/>
        <end position="42"/>
    </location>
</feature>
<evidence type="ECO:0000256" key="2">
    <source>
        <dbReference type="SAM" id="Phobius"/>
    </source>
</evidence>
<sequence length="245" mass="28082">MRKSKKTRSNRYKGFTLVEILVAVTIFSIAVSTLFASFNIIISHIDPINTGLDDYEMAQVAMDRIKKDLMSLCLTQYPIYRPPDMEGSDHPDRFRFVSKTFFLDGNSYTQLKFASFEHIAFNRDQQSRIGIINYYVEPLENGTIVLKRSDIGSVFFDETREDKTKNDPLLCERVKAFEFIFIDQDGKSHEEWDSDSSDFDYATPYAVSIKLVIQDPGKSGKKSGKRSNSFSTTLVLPSIREKNES</sequence>
<dbReference type="Pfam" id="PF07963">
    <property type="entry name" value="N_methyl"/>
    <property type="match status" value="1"/>
</dbReference>
<dbReference type="SUPFAM" id="SSF54523">
    <property type="entry name" value="Pili subunits"/>
    <property type="match status" value="1"/>
</dbReference>
<dbReference type="NCBIfam" id="TIGR02532">
    <property type="entry name" value="IV_pilin_GFxxxE"/>
    <property type="match status" value="1"/>
</dbReference>
<dbReference type="HOGENOM" id="CLU_1141118_0_0_7"/>
<protein>
    <submittedName>
        <fullName evidence="3">Conserved uncharacterized protein, prepilin domain</fullName>
    </submittedName>
</protein>
<evidence type="ECO:0000313" key="4">
    <source>
        <dbReference type="Proteomes" id="UP000007347"/>
    </source>
</evidence>
<dbReference type="Proteomes" id="UP000007347">
    <property type="component" value="Chromosome"/>
</dbReference>
<evidence type="ECO:0000256" key="1">
    <source>
        <dbReference type="SAM" id="MobiDB-lite"/>
    </source>
</evidence>
<evidence type="ECO:0000313" key="3">
    <source>
        <dbReference type="EMBL" id="CCK79544.1"/>
    </source>
</evidence>
<feature type="region of interest" description="Disordered" evidence="1">
    <location>
        <begin position="215"/>
        <end position="245"/>
    </location>
</feature>
<dbReference type="PROSITE" id="PS00409">
    <property type="entry name" value="PROKAR_NTER_METHYL"/>
    <property type="match status" value="1"/>
</dbReference>
<dbReference type="InterPro" id="IPR045584">
    <property type="entry name" value="Pilin-like"/>
</dbReference>
<keyword evidence="2" id="KW-1133">Transmembrane helix</keyword>
<keyword evidence="4" id="KW-1185">Reference proteome</keyword>
<dbReference type="InterPro" id="IPR012902">
    <property type="entry name" value="N_methyl_site"/>
</dbReference>
<gene>
    <name evidence="3" type="ordered locus">TOL2_C13810</name>
</gene>
<keyword evidence="2" id="KW-0812">Transmembrane</keyword>
<proteinExistence type="predicted"/>
<organism evidence="3 4">
    <name type="scientific">Desulfobacula toluolica (strain DSM 7467 / Tol2)</name>
    <dbReference type="NCBI Taxonomy" id="651182"/>
    <lineage>
        <taxon>Bacteria</taxon>
        <taxon>Pseudomonadati</taxon>
        <taxon>Thermodesulfobacteriota</taxon>
        <taxon>Desulfobacteria</taxon>
        <taxon>Desulfobacterales</taxon>
        <taxon>Desulfobacteraceae</taxon>
        <taxon>Desulfobacula</taxon>
    </lineage>
</organism>
<dbReference type="EMBL" id="FO203503">
    <property type="protein sequence ID" value="CCK79544.1"/>
    <property type="molecule type" value="Genomic_DNA"/>
</dbReference>
<name>K0N6E0_DESTT</name>
<dbReference type="RefSeq" id="WP_014956891.1">
    <property type="nucleotide sequence ID" value="NC_018645.1"/>
</dbReference>
<dbReference type="STRING" id="651182.TOL2_C13810"/>
<keyword evidence="2" id="KW-0472">Membrane</keyword>
<dbReference type="KEGG" id="dto:TOL2_C13810"/>
<dbReference type="AlphaFoldDB" id="K0N6E0"/>